<name>A0A6G0X100_9STRA</name>
<accession>A0A6G0X100</accession>
<gene>
    <name evidence="1" type="ORF">Ae201684_009761</name>
</gene>
<evidence type="ECO:0000313" key="2">
    <source>
        <dbReference type="Proteomes" id="UP000481153"/>
    </source>
</evidence>
<dbReference type="EMBL" id="VJMJ01000122">
    <property type="protein sequence ID" value="KAF0733525.1"/>
    <property type="molecule type" value="Genomic_DNA"/>
</dbReference>
<keyword evidence="2" id="KW-1185">Reference proteome</keyword>
<evidence type="ECO:0000313" key="1">
    <source>
        <dbReference type="EMBL" id="KAF0733525.1"/>
    </source>
</evidence>
<organism evidence="1 2">
    <name type="scientific">Aphanomyces euteiches</name>
    <dbReference type="NCBI Taxonomy" id="100861"/>
    <lineage>
        <taxon>Eukaryota</taxon>
        <taxon>Sar</taxon>
        <taxon>Stramenopiles</taxon>
        <taxon>Oomycota</taxon>
        <taxon>Saprolegniomycetes</taxon>
        <taxon>Saprolegniales</taxon>
        <taxon>Verrucalvaceae</taxon>
        <taxon>Aphanomyces</taxon>
    </lineage>
</organism>
<reference evidence="1 2" key="1">
    <citation type="submission" date="2019-07" db="EMBL/GenBank/DDBJ databases">
        <title>Genomics analysis of Aphanomyces spp. identifies a new class of oomycete effector associated with host adaptation.</title>
        <authorList>
            <person name="Gaulin E."/>
        </authorList>
    </citation>
    <scope>NUCLEOTIDE SEQUENCE [LARGE SCALE GENOMIC DNA]</scope>
    <source>
        <strain evidence="1 2">ATCC 201684</strain>
    </source>
</reference>
<dbReference type="VEuPathDB" id="FungiDB:AeMF1_021861"/>
<proteinExistence type="predicted"/>
<sequence length="355" mass="39485">MTMAGLADEIIQGRQLFHAGRLHAAEQCWRECLKEAYAQGNHAATFVLSKNLGDVTPDHVEALQFYEYALELATTCGVLRNPSLRSVVAKIAVAMQDLESNRHTCQACQTPDQRIFRQPTAPETHLCFRCYEQQVNTDETICACATCGNGFSLQELTRDTDDELYCKPCYDAYYEEQDDDVREVENEEKEEAADPGMLCAACLDADGTVRDLNELFYCQPCFDRKNQTPVDFVANVVEPDELPTTTTVEANEVTSTTTPSVISSRSSKGPKRLVYGRAALMSLRYVLTECPSPVKKSSVYAAPTPSKAKVTASTLEPQLPPPTMTKEQFSRHVVSTHASNITTMATYFQKERLSN</sequence>
<protein>
    <submittedName>
        <fullName evidence="1">Uncharacterized protein</fullName>
    </submittedName>
</protein>
<dbReference type="AlphaFoldDB" id="A0A6G0X100"/>
<comment type="caution">
    <text evidence="1">The sequence shown here is derived from an EMBL/GenBank/DDBJ whole genome shotgun (WGS) entry which is preliminary data.</text>
</comment>
<dbReference type="Proteomes" id="UP000481153">
    <property type="component" value="Unassembled WGS sequence"/>
</dbReference>